<evidence type="ECO:0000256" key="1">
    <source>
        <dbReference type="ARBA" id="ARBA00023015"/>
    </source>
</evidence>
<feature type="compositionally biased region" description="Polar residues" evidence="4">
    <location>
        <begin position="380"/>
        <end position="389"/>
    </location>
</feature>
<feature type="domain" description="BZIP" evidence="5">
    <location>
        <begin position="46"/>
        <end position="109"/>
    </location>
</feature>
<proteinExistence type="predicted"/>
<dbReference type="InterPro" id="IPR004827">
    <property type="entry name" value="bZIP"/>
</dbReference>
<dbReference type="GO" id="GO:0000981">
    <property type="term" value="F:DNA-binding transcription factor activity, RNA polymerase II-specific"/>
    <property type="evidence" value="ECO:0007669"/>
    <property type="project" value="TreeGrafter"/>
</dbReference>
<dbReference type="GO" id="GO:0005634">
    <property type="term" value="C:nucleus"/>
    <property type="evidence" value="ECO:0007669"/>
    <property type="project" value="TreeGrafter"/>
</dbReference>
<accession>A0A0F7SYL9</accession>
<feature type="compositionally biased region" description="Basic and acidic residues" evidence="4">
    <location>
        <begin position="280"/>
        <end position="294"/>
    </location>
</feature>
<name>A0A0F7SYL9_PHARH</name>
<evidence type="ECO:0000256" key="4">
    <source>
        <dbReference type="SAM" id="MobiDB-lite"/>
    </source>
</evidence>
<evidence type="ECO:0000259" key="5">
    <source>
        <dbReference type="PROSITE" id="PS50217"/>
    </source>
</evidence>
<dbReference type="SUPFAM" id="SSF57959">
    <property type="entry name" value="Leucine zipper domain"/>
    <property type="match status" value="1"/>
</dbReference>
<feature type="compositionally biased region" description="Low complexity" evidence="4">
    <location>
        <begin position="393"/>
        <end position="407"/>
    </location>
</feature>
<dbReference type="AlphaFoldDB" id="A0A0F7SYL9"/>
<feature type="region of interest" description="Disordered" evidence="4">
    <location>
        <begin position="256"/>
        <end position="462"/>
    </location>
</feature>
<dbReference type="PANTHER" id="PTHR23351:SF24">
    <property type="entry name" value="ACTIVATING TRANSCRIPTION FACTOR 3-RELATED"/>
    <property type="match status" value="1"/>
</dbReference>
<dbReference type="GO" id="GO:0000978">
    <property type="term" value="F:RNA polymerase II cis-regulatory region sequence-specific DNA binding"/>
    <property type="evidence" value="ECO:0007669"/>
    <property type="project" value="TreeGrafter"/>
</dbReference>
<dbReference type="EMBL" id="LN483332">
    <property type="protein sequence ID" value="CED85343.1"/>
    <property type="molecule type" value="Genomic_DNA"/>
</dbReference>
<reference evidence="6" key="1">
    <citation type="submission" date="2014-08" db="EMBL/GenBank/DDBJ databases">
        <authorList>
            <person name="Sharma Rahul"/>
            <person name="Thines Marco"/>
        </authorList>
    </citation>
    <scope>NUCLEOTIDE SEQUENCE</scope>
</reference>
<dbReference type="CDD" id="cd14687">
    <property type="entry name" value="bZIP_ATF2"/>
    <property type="match status" value="1"/>
</dbReference>
<dbReference type="SMART" id="SM00338">
    <property type="entry name" value="BRLZ"/>
    <property type="match status" value="1"/>
</dbReference>
<dbReference type="Gene3D" id="1.20.5.170">
    <property type="match status" value="1"/>
</dbReference>
<feature type="region of interest" description="Disordered" evidence="4">
    <location>
        <begin position="545"/>
        <end position="568"/>
    </location>
</feature>
<evidence type="ECO:0000256" key="2">
    <source>
        <dbReference type="ARBA" id="ARBA00023125"/>
    </source>
</evidence>
<feature type="region of interest" description="Disordered" evidence="4">
    <location>
        <begin position="169"/>
        <end position="232"/>
    </location>
</feature>
<dbReference type="Pfam" id="PF00170">
    <property type="entry name" value="bZIP_1"/>
    <property type="match status" value="1"/>
</dbReference>
<feature type="compositionally biased region" description="Basic and acidic residues" evidence="4">
    <location>
        <begin position="256"/>
        <end position="265"/>
    </location>
</feature>
<feature type="compositionally biased region" description="Polar residues" evidence="4">
    <location>
        <begin position="179"/>
        <end position="206"/>
    </location>
</feature>
<keyword evidence="3" id="KW-0804">Transcription</keyword>
<feature type="compositionally biased region" description="Polar residues" evidence="4">
    <location>
        <begin position="30"/>
        <end position="43"/>
    </location>
</feature>
<feature type="compositionally biased region" description="Gly residues" evidence="4">
    <location>
        <begin position="557"/>
        <end position="568"/>
    </location>
</feature>
<keyword evidence="1" id="KW-0805">Transcription regulation</keyword>
<dbReference type="PROSITE" id="PS50217">
    <property type="entry name" value="BZIP"/>
    <property type="match status" value="1"/>
</dbReference>
<feature type="region of interest" description="Disordered" evidence="4">
    <location>
        <begin position="123"/>
        <end position="154"/>
    </location>
</feature>
<sequence length="568" mass="60437">MPPKSNTSRANNTSGSSSPDSSPAKHNKSSAKSFDNQDSSFNRGTVDPKARRRERNRLAASAFRSRKKEKLEVLETKVSELEEVNTGLRGEIDKLRETLDELNSIAARAGLATSTLVANPAIHPSSSTSSTSSVYPPGFYPPPSQHPSMPYQPYTDGYFQPNIYAAHQLPSNFPPPSFLDQSSQNLGSTTVTQPGHSAASNPSSSHLKPPAFPPRTDTGGYFGDGPASEGAFQDSAAAPMQNEGGLRLLAVMMDEKEARSAKEDNGSGDQENKDDEDREERDSDERLDNEDRKQHTVGGGNGSFARENFPGSTASPPPLYISLQNSTDPDASNQSALDNTRPTSPNTEQLSKRLKTSPAPTSPLKFTGSGSSRPEALPTEGSTAFNQNLKRPAISTESSIEPASSSPRLPTMSTINMSKGGKKTRPIQIRRQPSGLQRETTFDGSGEESKSDGGGSSTNISPHLSLPSLPFFTPNSSTNLALLTPSFNFSTFATSPRFTMSRPPPLSPFGLSGGGMMSPFAGAGHHHHMGIGIGVEGRISDVRNTPSPSMEARGFIWGAGGGDGGRRD</sequence>
<protein>
    <submittedName>
        <fullName evidence="6">Basic-leucine zipper domain</fullName>
    </submittedName>
</protein>
<keyword evidence="2" id="KW-0238">DNA-binding</keyword>
<feature type="compositionally biased region" description="Polar residues" evidence="4">
    <location>
        <begin position="322"/>
        <end position="349"/>
    </location>
</feature>
<organism evidence="6">
    <name type="scientific">Phaffia rhodozyma</name>
    <name type="common">Yeast</name>
    <name type="synonym">Xanthophyllomyces dendrorhous</name>
    <dbReference type="NCBI Taxonomy" id="264483"/>
    <lineage>
        <taxon>Eukaryota</taxon>
        <taxon>Fungi</taxon>
        <taxon>Dikarya</taxon>
        <taxon>Basidiomycota</taxon>
        <taxon>Agaricomycotina</taxon>
        <taxon>Tremellomycetes</taxon>
        <taxon>Cystofilobasidiales</taxon>
        <taxon>Mrakiaceae</taxon>
        <taxon>Phaffia</taxon>
    </lineage>
</organism>
<evidence type="ECO:0000313" key="6">
    <source>
        <dbReference type="EMBL" id="CED85343.1"/>
    </source>
</evidence>
<dbReference type="InterPro" id="IPR000837">
    <property type="entry name" value="AP-1"/>
</dbReference>
<dbReference type="InterPro" id="IPR046347">
    <property type="entry name" value="bZIP_sf"/>
</dbReference>
<dbReference type="PANTHER" id="PTHR23351">
    <property type="entry name" value="FOS TRANSCRIPTION FACTOR-RELATED"/>
    <property type="match status" value="1"/>
</dbReference>
<evidence type="ECO:0000256" key="3">
    <source>
        <dbReference type="ARBA" id="ARBA00023163"/>
    </source>
</evidence>
<feature type="compositionally biased region" description="Polar residues" evidence="4">
    <location>
        <begin position="1"/>
        <end position="13"/>
    </location>
</feature>
<feature type="region of interest" description="Disordered" evidence="4">
    <location>
        <begin position="1"/>
        <end position="69"/>
    </location>
</feature>